<dbReference type="InterPro" id="IPR017927">
    <property type="entry name" value="FAD-bd_FR_type"/>
</dbReference>
<dbReference type="InterPro" id="IPR036010">
    <property type="entry name" value="2Fe-2S_ferredoxin-like_sf"/>
</dbReference>
<accession>A0ABQ3E2J2</accession>
<dbReference type="RefSeq" id="WP_189435661.1">
    <property type="nucleotide sequence ID" value="NZ_BMXE01000002.1"/>
</dbReference>
<dbReference type="SUPFAM" id="SSF63380">
    <property type="entry name" value="Riboflavin synthase domain-like"/>
    <property type="match status" value="1"/>
</dbReference>
<organism evidence="3 4">
    <name type="scientific">Pseudovibrio japonicus</name>
    <dbReference type="NCBI Taxonomy" id="366534"/>
    <lineage>
        <taxon>Bacteria</taxon>
        <taxon>Pseudomonadati</taxon>
        <taxon>Pseudomonadota</taxon>
        <taxon>Alphaproteobacteria</taxon>
        <taxon>Hyphomicrobiales</taxon>
        <taxon>Stappiaceae</taxon>
        <taxon>Pseudovibrio</taxon>
    </lineage>
</organism>
<dbReference type="PANTHER" id="PTHR47354">
    <property type="entry name" value="NADH OXIDOREDUCTASE HCR"/>
    <property type="match status" value="1"/>
</dbReference>
<dbReference type="PROSITE" id="PS51384">
    <property type="entry name" value="FAD_FR"/>
    <property type="match status" value="1"/>
</dbReference>
<reference evidence="4" key="1">
    <citation type="journal article" date="2019" name="Int. J. Syst. Evol. Microbiol.">
        <title>The Global Catalogue of Microorganisms (GCM) 10K type strain sequencing project: providing services to taxonomists for standard genome sequencing and annotation.</title>
        <authorList>
            <consortium name="The Broad Institute Genomics Platform"/>
            <consortium name="The Broad Institute Genome Sequencing Center for Infectious Disease"/>
            <person name="Wu L."/>
            <person name="Ma J."/>
        </authorList>
    </citation>
    <scope>NUCLEOTIDE SEQUENCE [LARGE SCALE GENOMIC DNA]</scope>
    <source>
        <strain evidence="4">KCTC 12861</strain>
    </source>
</reference>
<dbReference type="Pfam" id="PF00111">
    <property type="entry name" value="Fer2"/>
    <property type="match status" value="1"/>
</dbReference>
<dbReference type="SUPFAM" id="SSF52343">
    <property type="entry name" value="Ferredoxin reductase-like, C-terminal NADP-linked domain"/>
    <property type="match status" value="1"/>
</dbReference>
<dbReference type="InterPro" id="IPR012675">
    <property type="entry name" value="Beta-grasp_dom_sf"/>
</dbReference>
<feature type="domain" description="FAD-binding FR-type" evidence="2">
    <location>
        <begin position="83"/>
        <end position="184"/>
    </location>
</feature>
<dbReference type="InterPro" id="IPR001041">
    <property type="entry name" value="2Fe-2S_ferredoxin-type"/>
</dbReference>
<evidence type="ECO:0000259" key="1">
    <source>
        <dbReference type="PROSITE" id="PS51085"/>
    </source>
</evidence>
<evidence type="ECO:0000313" key="3">
    <source>
        <dbReference type="EMBL" id="GHB23789.1"/>
    </source>
</evidence>
<gene>
    <name evidence="3" type="ORF">GCM10007094_09640</name>
</gene>
<protein>
    <submittedName>
        <fullName evidence="3">Ferredoxin-NAD reductase subunit</fullName>
    </submittedName>
</protein>
<dbReference type="SUPFAM" id="SSF54292">
    <property type="entry name" value="2Fe-2S ferredoxin-like"/>
    <property type="match status" value="1"/>
</dbReference>
<feature type="domain" description="2Fe-2S ferredoxin-type" evidence="1">
    <location>
        <begin position="1"/>
        <end position="81"/>
    </location>
</feature>
<dbReference type="InterPro" id="IPR039261">
    <property type="entry name" value="FNR_nucleotide-bd"/>
</dbReference>
<keyword evidence="4" id="KW-1185">Reference proteome</keyword>
<dbReference type="PROSITE" id="PS51085">
    <property type="entry name" value="2FE2S_FER_2"/>
    <property type="match status" value="1"/>
</dbReference>
<dbReference type="EMBL" id="BMXE01000002">
    <property type="protein sequence ID" value="GHB23789.1"/>
    <property type="molecule type" value="Genomic_DNA"/>
</dbReference>
<dbReference type="Gene3D" id="2.40.30.10">
    <property type="entry name" value="Translation factors"/>
    <property type="match status" value="1"/>
</dbReference>
<dbReference type="Gene3D" id="3.10.20.30">
    <property type="match status" value="1"/>
</dbReference>
<comment type="caution">
    <text evidence="3">The sequence shown here is derived from an EMBL/GenBank/DDBJ whole genome shotgun (WGS) entry which is preliminary data.</text>
</comment>
<name>A0ABQ3E2J2_9HYPH</name>
<evidence type="ECO:0000313" key="4">
    <source>
        <dbReference type="Proteomes" id="UP000637980"/>
    </source>
</evidence>
<dbReference type="InterPro" id="IPR050415">
    <property type="entry name" value="MRET"/>
</dbReference>
<dbReference type="CDD" id="cd00207">
    <property type="entry name" value="fer2"/>
    <property type="match status" value="1"/>
</dbReference>
<dbReference type="PANTHER" id="PTHR47354:SF5">
    <property type="entry name" value="PROTEIN RFBI"/>
    <property type="match status" value="1"/>
</dbReference>
<evidence type="ECO:0000259" key="2">
    <source>
        <dbReference type="PROSITE" id="PS51384"/>
    </source>
</evidence>
<proteinExistence type="predicted"/>
<dbReference type="InterPro" id="IPR017938">
    <property type="entry name" value="Riboflavin_synthase-like_b-brl"/>
</dbReference>
<dbReference type="Proteomes" id="UP000637980">
    <property type="component" value="Unassembled WGS sequence"/>
</dbReference>
<sequence length="321" mass="35066">MTSLIINGERVAAEPGETLLQAAERGGFALQCDCGKTQCESTRVTVVSGTIDSNGTRLKSTVLACKAKVAGDAEIRLPASSELQSLKGHVSALRRVSDDLFELRLSFTKPTSWRPGQYYHVEFRGLERVNLFASFALDAGTEFNTLIFLIERANTPDLFEMLEKKGDVKGRVGITGPYGSSFLGHDDERLIMVAGPDNLAPIWAMALSSVMGQPRREKVLLLDQSLKQGQFQQVFTWLNRRGVSPVFADLQGAQAADKLQALLPDLTEFDMAYVAGSHSFIAGVEDVFVDAQATYGRILNFQPWDEVAMQTGKAATLEPAD</sequence>